<sequence length="98" mass="10242">MAAIDDAKRQEPGCSESGPEQLGVDRPHEATDERPPSSASVKRKRSEDEDSVLAASIGVGLCVGVAWGIAIDKLALGIALGLCVGVAFGSFASFWKKR</sequence>
<organism evidence="4 5">
    <name type="scientific">Slackia faecicanis</name>
    <dbReference type="NCBI Taxonomy" id="255723"/>
    <lineage>
        <taxon>Bacteria</taxon>
        <taxon>Bacillati</taxon>
        <taxon>Actinomycetota</taxon>
        <taxon>Coriobacteriia</taxon>
        <taxon>Eggerthellales</taxon>
        <taxon>Eggerthellaceae</taxon>
        <taxon>Slackia</taxon>
    </lineage>
</organism>
<evidence type="ECO:0000259" key="3">
    <source>
        <dbReference type="Pfam" id="PF26273"/>
    </source>
</evidence>
<proteinExistence type="predicted"/>
<evidence type="ECO:0000313" key="5">
    <source>
        <dbReference type="Proteomes" id="UP000267368"/>
    </source>
</evidence>
<reference evidence="5" key="1">
    <citation type="submission" date="2018-05" db="EMBL/GenBank/DDBJ databases">
        <title>Genome Sequencing of selected type strains of the family Eggerthellaceae.</title>
        <authorList>
            <person name="Danylec N."/>
            <person name="Stoll D.A."/>
            <person name="Doetsch A."/>
            <person name="Huch M."/>
        </authorList>
    </citation>
    <scope>NUCLEOTIDE SEQUENCE [LARGE SCALE GENOMIC DNA]</scope>
    <source>
        <strain evidence="5">DSM 17537</strain>
    </source>
</reference>
<dbReference type="RefSeq" id="WP_123198737.1">
    <property type="nucleotide sequence ID" value="NZ_QICB01000012.1"/>
</dbReference>
<gene>
    <name evidence="4" type="ORF">DMP07_08615</name>
</gene>
<comment type="caution">
    <text evidence="4">The sequence shown here is derived from an EMBL/GenBank/DDBJ whole genome shotgun (WGS) entry which is preliminary data.</text>
</comment>
<keyword evidence="2" id="KW-1133">Transmembrane helix</keyword>
<feature type="region of interest" description="Disordered" evidence="1">
    <location>
        <begin position="1"/>
        <end position="48"/>
    </location>
</feature>
<feature type="transmembrane region" description="Helical" evidence="2">
    <location>
        <begin position="52"/>
        <end position="70"/>
    </location>
</feature>
<keyword evidence="2" id="KW-0472">Membrane</keyword>
<feature type="transmembrane region" description="Helical" evidence="2">
    <location>
        <begin position="76"/>
        <end position="95"/>
    </location>
</feature>
<evidence type="ECO:0000313" key="4">
    <source>
        <dbReference type="EMBL" id="RNL18377.1"/>
    </source>
</evidence>
<dbReference type="InterPro" id="IPR058598">
    <property type="entry name" value="Gly_zipper-like_dom"/>
</dbReference>
<keyword evidence="5" id="KW-1185">Reference proteome</keyword>
<feature type="compositionally biased region" description="Basic and acidic residues" evidence="1">
    <location>
        <begin position="23"/>
        <end position="35"/>
    </location>
</feature>
<protein>
    <recommendedName>
        <fullName evidence="3">Glycine zipper-like domain-containing protein</fullName>
    </recommendedName>
</protein>
<feature type="domain" description="Glycine zipper-like" evidence="3">
    <location>
        <begin position="48"/>
        <end position="91"/>
    </location>
</feature>
<feature type="compositionally biased region" description="Basic and acidic residues" evidence="1">
    <location>
        <begin position="1"/>
        <end position="11"/>
    </location>
</feature>
<dbReference type="Proteomes" id="UP000267368">
    <property type="component" value="Unassembled WGS sequence"/>
</dbReference>
<evidence type="ECO:0000256" key="1">
    <source>
        <dbReference type="SAM" id="MobiDB-lite"/>
    </source>
</evidence>
<dbReference type="AlphaFoldDB" id="A0A3N0ADF2"/>
<accession>A0A3N0ADF2</accession>
<dbReference type="Pfam" id="PF26273">
    <property type="entry name" value="Gly_zipper"/>
    <property type="match status" value="1"/>
</dbReference>
<dbReference type="EMBL" id="QICB01000012">
    <property type="protein sequence ID" value="RNL18377.1"/>
    <property type="molecule type" value="Genomic_DNA"/>
</dbReference>
<name>A0A3N0ADF2_9ACTN</name>
<evidence type="ECO:0000256" key="2">
    <source>
        <dbReference type="SAM" id="Phobius"/>
    </source>
</evidence>
<keyword evidence="2" id="KW-0812">Transmembrane</keyword>